<reference evidence="8 9" key="1">
    <citation type="submission" date="2017-12" db="EMBL/GenBank/DDBJ databases">
        <title>Sequencing, de novo assembly and annotation of complete genome of a new Thraustochytrid species, strain FCC1311.</title>
        <authorList>
            <person name="Sedici K."/>
            <person name="Godart F."/>
            <person name="Aiese Cigliano R."/>
            <person name="Sanseverino W."/>
            <person name="Barakat M."/>
            <person name="Ortet P."/>
            <person name="Marechal E."/>
            <person name="Cagnac O."/>
            <person name="Amato A."/>
        </authorList>
    </citation>
    <scope>NUCLEOTIDE SEQUENCE [LARGE SCALE GENOMIC DNA]</scope>
</reference>
<dbReference type="GO" id="GO:0000030">
    <property type="term" value="F:mannosyltransferase activity"/>
    <property type="evidence" value="ECO:0007669"/>
    <property type="project" value="TreeGrafter"/>
</dbReference>
<sequence length="692" mass="77611">MTLWRAVAVSCALAAICFVDEGSLHGTHVYDDGGTIKDNLVVRRPWTKQEPPAWAGNDTVWAEYGEWAALVEEIKAELHFISIADFWGTELATPQSHKSFRPVATLTYRINYLLSGDDLFWYHVVNRVLHVVITGLATVLSHRALESDDGFSTLVAGLLFALHPIHGEAVCNLTGRAELLMSLFYLLGVLVYLRSVEVGRARLHTIWTSLKVAIFPLICTALALLSKETGIILPVTCIVCDFCRERASIPALLSALLPNKNEEKEESNDGESKIADTNSTERAARVQDMRWLIARAVVLFSGTIGIGIWRLSLNGEGKPNLIVDQNPAAFAEDRFTRIMSVNYIYFSYMESFVFPKWLAPDWSGPSIPLIETVSDPRICLVVGFWIWLFGSLTYALAVRELDRNRRAVLQSVLGYTVAPFFMASNLLVITGTMKAERVAYLPSLGPCMLAAFCVDLITRKMGRKLGQPPSCLVQGALLAVLLVLTFRTSERQHAWSDPYHLWESAAKINPRSWHTWYNYGVQLVRHNRPQEAEALFWKVKEARSHDFANRYVLGVVLRAQGRCDEVLELADESIEMLEMDRPGENKLRLNKKGDKAYMLTLKSYCAPTIAEMSIYAQEAILTDPSNSAARDRVEELSKLAVSLGLSDSTSNKKVQVTEESIAKQMESIEAHKKMIAQQQQLAQQQKEDQKKQ</sequence>
<feature type="region of interest" description="Disordered" evidence="4">
    <location>
        <begin position="673"/>
        <end position="692"/>
    </location>
</feature>
<evidence type="ECO:0000256" key="1">
    <source>
        <dbReference type="ARBA" id="ARBA00022737"/>
    </source>
</evidence>
<feature type="signal peptide" evidence="6">
    <location>
        <begin position="1"/>
        <end position="19"/>
    </location>
</feature>
<keyword evidence="5 8" id="KW-0812">Transmembrane</keyword>
<evidence type="ECO:0000313" key="9">
    <source>
        <dbReference type="Proteomes" id="UP000241890"/>
    </source>
</evidence>
<evidence type="ECO:0000313" key="8">
    <source>
        <dbReference type="EMBL" id="GBG33185.1"/>
    </source>
</evidence>
<feature type="transmembrane region" description="Helical" evidence="5">
    <location>
        <begin position="173"/>
        <end position="193"/>
    </location>
</feature>
<dbReference type="AlphaFoldDB" id="A0A2R5GRG2"/>
<dbReference type="GO" id="GO:0030968">
    <property type="term" value="P:endoplasmic reticulum unfolded protein response"/>
    <property type="evidence" value="ECO:0007669"/>
    <property type="project" value="TreeGrafter"/>
</dbReference>
<accession>A0A2R5GRG2</accession>
<dbReference type="PANTHER" id="PTHR44227:SF3">
    <property type="entry name" value="PROTEIN O-MANNOSYL-TRANSFERASE TMTC4"/>
    <property type="match status" value="1"/>
</dbReference>
<dbReference type="Pfam" id="PF08409">
    <property type="entry name" value="TMTC_DUF1736"/>
    <property type="match status" value="1"/>
</dbReference>
<gene>
    <name evidence="8" type="ORF">FCC1311_094092</name>
</gene>
<feature type="transmembrane region" description="Helical" evidence="5">
    <location>
        <begin position="439"/>
        <end position="457"/>
    </location>
</feature>
<keyword evidence="1" id="KW-0677">Repeat</keyword>
<dbReference type="Gene3D" id="1.25.40.10">
    <property type="entry name" value="Tetratricopeptide repeat domain"/>
    <property type="match status" value="1"/>
</dbReference>
<dbReference type="EMBL" id="BEYU01000147">
    <property type="protein sequence ID" value="GBG33185.1"/>
    <property type="molecule type" value="Genomic_DNA"/>
</dbReference>
<keyword evidence="5" id="KW-1133">Transmembrane helix</keyword>
<comment type="caution">
    <text evidence="8">The sequence shown here is derived from an EMBL/GenBank/DDBJ whole genome shotgun (WGS) entry which is preliminary data.</text>
</comment>
<evidence type="ECO:0000256" key="6">
    <source>
        <dbReference type="SAM" id="SignalP"/>
    </source>
</evidence>
<dbReference type="InterPro" id="IPR011990">
    <property type="entry name" value="TPR-like_helical_dom_sf"/>
</dbReference>
<evidence type="ECO:0000256" key="4">
    <source>
        <dbReference type="SAM" id="MobiDB-lite"/>
    </source>
</evidence>
<evidence type="ECO:0000256" key="5">
    <source>
        <dbReference type="SAM" id="Phobius"/>
    </source>
</evidence>
<evidence type="ECO:0000256" key="2">
    <source>
        <dbReference type="ARBA" id="ARBA00022803"/>
    </source>
</evidence>
<organism evidence="8 9">
    <name type="scientific">Hondaea fermentalgiana</name>
    <dbReference type="NCBI Taxonomy" id="2315210"/>
    <lineage>
        <taxon>Eukaryota</taxon>
        <taxon>Sar</taxon>
        <taxon>Stramenopiles</taxon>
        <taxon>Bigyra</taxon>
        <taxon>Labyrinthulomycetes</taxon>
        <taxon>Thraustochytrida</taxon>
        <taxon>Thraustochytriidae</taxon>
        <taxon>Hondaea</taxon>
    </lineage>
</organism>
<keyword evidence="2" id="KW-0802">TPR repeat</keyword>
<keyword evidence="6" id="KW-0732">Signal</keyword>
<feature type="transmembrane region" description="Helical" evidence="5">
    <location>
        <begin position="409"/>
        <end position="433"/>
    </location>
</feature>
<dbReference type="GO" id="GO:0035269">
    <property type="term" value="P:protein O-linked glycosylation via mannose"/>
    <property type="evidence" value="ECO:0007669"/>
    <property type="project" value="TreeGrafter"/>
</dbReference>
<dbReference type="InParanoid" id="A0A2R5GRG2"/>
<evidence type="ECO:0000259" key="7">
    <source>
        <dbReference type="Pfam" id="PF08409"/>
    </source>
</evidence>
<feature type="transmembrane region" description="Helical" evidence="5">
    <location>
        <begin position="378"/>
        <end position="397"/>
    </location>
</feature>
<feature type="chain" id="PRO_5015359136" evidence="6">
    <location>
        <begin position="20"/>
        <end position="692"/>
    </location>
</feature>
<feature type="compositionally biased region" description="Low complexity" evidence="4">
    <location>
        <begin position="675"/>
        <end position="684"/>
    </location>
</feature>
<dbReference type="PANTHER" id="PTHR44227">
    <property type="match status" value="1"/>
</dbReference>
<proteinExistence type="predicted"/>
<dbReference type="InterPro" id="IPR013618">
    <property type="entry name" value="TMTC_DUF1736"/>
</dbReference>
<dbReference type="InterPro" id="IPR052346">
    <property type="entry name" value="O-mannosyl-transferase_TMTC"/>
</dbReference>
<dbReference type="SUPFAM" id="SSF48452">
    <property type="entry name" value="TPR-like"/>
    <property type="match status" value="1"/>
</dbReference>
<feature type="transmembrane region" description="Helical" evidence="5">
    <location>
        <begin position="292"/>
        <end position="311"/>
    </location>
</feature>
<dbReference type="Proteomes" id="UP000241890">
    <property type="component" value="Unassembled WGS sequence"/>
</dbReference>
<name>A0A2R5GRG2_9STRA</name>
<keyword evidence="3 5" id="KW-0472">Membrane</keyword>
<dbReference type="GO" id="GO:0005783">
    <property type="term" value="C:endoplasmic reticulum"/>
    <property type="evidence" value="ECO:0007669"/>
    <property type="project" value="TreeGrafter"/>
</dbReference>
<keyword evidence="9" id="KW-1185">Reference proteome</keyword>
<evidence type="ECO:0000256" key="3">
    <source>
        <dbReference type="ARBA" id="ARBA00023136"/>
    </source>
</evidence>
<feature type="transmembrane region" description="Helical" evidence="5">
    <location>
        <begin position="205"/>
        <end position="225"/>
    </location>
</feature>
<protein>
    <submittedName>
        <fullName evidence="8">Transmembrane and TPR repeat-containing protein 4</fullName>
    </submittedName>
</protein>
<feature type="domain" description="DUF1736" evidence="7">
    <location>
        <begin position="318"/>
        <end position="388"/>
    </location>
</feature>
<dbReference type="OrthoDB" id="66906at2759"/>